<organism evidence="14 15">
    <name type="scientific">Salipiger bermudensis (strain DSM 26914 / JCM 13377 / KCTC 12554 / HTCC2601)</name>
    <name type="common">Pelagibaca bermudensis</name>
    <dbReference type="NCBI Taxonomy" id="314265"/>
    <lineage>
        <taxon>Bacteria</taxon>
        <taxon>Pseudomonadati</taxon>
        <taxon>Pseudomonadota</taxon>
        <taxon>Alphaproteobacteria</taxon>
        <taxon>Rhodobacterales</taxon>
        <taxon>Roseobacteraceae</taxon>
        <taxon>Salipiger</taxon>
    </lineage>
</organism>
<protein>
    <recommendedName>
        <fullName evidence="4">2-amino-4-hydroxy-6-hydroxymethyldihydropteridine pyrophosphokinase</fullName>
        <ecNumber evidence="3">2.7.6.3</ecNumber>
    </recommendedName>
    <alternativeName>
        <fullName evidence="11">6-hydroxymethyl-7,8-dihydropterin pyrophosphokinase</fullName>
    </alternativeName>
    <alternativeName>
        <fullName evidence="12">7,8-dihydro-6-hydroxymethylpterin-pyrophosphokinase</fullName>
    </alternativeName>
</protein>
<dbReference type="OrthoDB" id="9808041at2"/>
<evidence type="ECO:0000256" key="12">
    <source>
        <dbReference type="ARBA" id="ARBA00033413"/>
    </source>
</evidence>
<evidence type="ECO:0000259" key="13">
    <source>
        <dbReference type="PROSITE" id="PS00794"/>
    </source>
</evidence>
<dbReference type="GO" id="GO:0046656">
    <property type="term" value="P:folic acid biosynthetic process"/>
    <property type="evidence" value="ECO:0007669"/>
    <property type="project" value="UniProtKB-KW"/>
</dbReference>
<dbReference type="InterPro" id="IPR000550">
    <property type="entry name" value="Hppk"/>
</dbReference>
<dbReference type="Proteomes" id="UP000006230">
    <property type="component" value="Unassembled WGS sequence"/>
</dbReference>
<evidence type="ECO:0000313" key="15">
    <source>
        <dbReference type="Proteomes" id="UP000006230"/>
    </source>
</evidence>
<dbReference type="STRING" id="314265.R2601_11624"/>
<dbReference type="AlphaFoldDB" id="Q0FPB0"/>
<dbReference type="NCBIfam" id="TIGR01498">
    <property type="entry name" value="folK"/>
    <property type="match status" value="1"/>
</dbReference>
<evidence type="ECO:0000256" key="1">
    <source>
        <dbReference type="ARBA" id="ARBA00005051"/>
    </source>
</evidence>
<reference evidence="14 15" key="1">
    <citation type="journal article" date="2010" name="J. Bacteriol.">
        <title>Genome sequences of Pelagibaca bermudensis HTCC2601T and Maritimibacter alkaliphilus HTCC2654T, the type strains of two marine Roseobacter genera.</title>
        <authorList>
            <person name="Thrash J.C."/>
            <person name="Cho J.C."/>
            <person name="Ferriera S."/>
            <person name="Johnson J."/>
            <person name="Vergin K.L."/>
            <person name="Giovannoni S.J."/>
        </authorList>
    </citation>
    <scope>NUCLEOTIDE SEQUENCE [LARGE SCALE GENOMIC DNA]</scope>
    <source>
        <strain evidence="15">DSM 26914 / JCM 13377 / KCTC 12554 / HTCC2601</strain>
    </source>
</reference>
<evidence type="ECO:0000256" key="10">
    <source>
        <dbReference type="ARBA" id="ARBA00029409"/>
    </source>
</evidence>
<dbReference type="GO" id="GO:0046654">
    <property type="term" value="P:tetrahydrofolate biosynthetic process"/>
    <property type="evidence" value="ECO:0007669"/>
    <property type="project" value="UniProtKB-UniPathway"/>
</dbReference>
<evidence type="ECO:0000313" key="14">
    <source>
        <dbReference type="EMBL" id="EAU46118.1"/>
    </source>
</evidence>
<dbReference type="Pfam" id="PF01288">
    <property type="entry name" value="HPPK"/>
    <property type="match status" value="1"/>
</dbReference>
<evidence type="ECO:0000256" key="8">
    <source>
        <dbReference type="ARBA" id="ARBA00022840"/>
    </source>
</evidence>
<keyword evidence="7 14" id="KW-0418">Kinase</keyword>
<gene>
    <name evidence="14" type="ORF">R2601_11624</name>
</gene>
<dbReference type="EMBL" id="AATQ01000018">
    <property type="protein sequence ID" value="EAU46118.1"/>
    <property type="molecule type" value="Genomic_DNA"/>
</dbReference>
<dbReference type="UniPathway" id="UPA00077">
    <property type="reaction ID" value="UER00155"/>
</dbReference>
<keyword evidence="6" id="KW-0547">Nucleotide-binding</keyword>
<comment type="similarity">
    <text evidence="2">Belongs to the HPPK family.</text>
</comment>
<keyword evidence="5" id="KW-0808">Transferase</keyword>
<sequence length="188" mass="20910">MLREQEKLIALGANLSSAIGSPAETLRAAIDELSASGECVLRVSRFYATPCFPAGAGPDYVNACIVSTGESSAAELLSVMHQIEHKFGREREQRWGSRSLDLDLLAHGGEILPDVTSYSKWRMLSLEEQKVRAPDELILPHPRMHERAFVLVPLCDVAADWRHPLLDRTVRQLCEALPQEARDEVKPL</sequence>
<evidence type="ECO:0000256" key="4">
    <source>
        <dbReference type="ARBA" id="ARBA00016218"/>
    </source>
</evidence>
<comment type="pathway">
    <text evidence="1">Cofactor biosynthesis; tetrahydrofolate biosynthesis; 2-amino-4-hydroxy-6-hydroxymethyl-7,8-dihydropteridine diphosphate from 7,8-dihydroneopterin triphosphate: step 4/4.</text>
</comment>
<dbReference type="CDD" id="cd00483">
    <property type="entry name" value="HPPK"/>
    <property type="match status" value="1"/>
</dbReference>
<dbReference type="InterPro" id="IPR035907">
    <property type="entry name" value="Hppk_sf"/>
</dbReference>
<comment type="function">
    <text evidence="10">Catalyzes the transfer of pyrophosphate from adenosine triphosphate (ATP) to 6-hydroxymethyl-7,8-dihydropterin, an enzymatic step in folate biosynthesis pathway.</text>
</comment>
<dbReference type="GO" id="GO:0005524">
    <property type="term" value="F:ATP binding"/>
    <property type="evidence" value="ECO:0007669"/>
    <property type="project" value="UniProtKB-KW"/>
</dbReference>
<keyword evidence="8" id="KW-0067">ATP-binding</keyword>
<dbReference type="Gene3D" id="3.30.70.560">
    <property type="entry name" value="7,8-Dihydro-6-hydroxymethylpterin-pyrophosphokinase HPPK"/>
    <property type="match status" value="1"/>
</dbReference>
<dbReference type="SUPFAM" id="SSF55083">
    <property type="entry name" value="6-hydroxymethyl-7,8-dihydropterin pyrophosphokinase, HPPK"/>
    <property type="match status" value="1"/>
</dbReference>
<evidence type="ECO:0000256" key="7">
    <source>
        <dbReference type="ARBA" id="ARBA00022777"/>
    </source>
</evidence>
<evidence type="ECO:0000256" key="3">
    <source>
        <dbReference type="ARBA" id="ARBA00013253"/>
    </source>
</evidence>
<dbReference type="GO" id="GO:0016301">
    <property type="term" value="F:kinase activity"/>
    <property type="evidence" value="ECO:0007669"/>
    <property type="project" value="UniProtKB-KW"/>
</dbReference>
<keyword evidence="15" id="KW-1185">Reference proteome</keyword>
<evidence type="ECO:0000256" key="5">
    <source>
        <dbReference type="ARBA" id="ARBA00022679"/>
    </source>
</evidence>
<keyword evidence="9" id="KW-0289">Folate biosynthesis</keyword>
<comment type="caution">
    <text evidence="14">The sequence shown here is derived from an EMBL/GenBank/DDBJ whole genome shotgun (WGS) entry which is preliminary data.</text>
</comment>
<dbReference type="GO" id="GO:0003848">
    <property type="term" value="F:2-amino-4-hydroxy-6-hydroxymethyldihydropteridine diphosphokinase activity"/>
    <property type="evidence" value="ECO:0007669"/>
    <property type="project" value="UniProtKB-EC"/>
</dbReference>
<proteinExistence type="inferred from homology"/>
<dbReference type="EC" id="2.7.6.3" evidence="3"/>
<evidence type="ECO:0000256" key="9">
    <source>
        <dbReference type="ARBA" id="ARBA00022909"/>
    </source>
</evidence>
<accession>Q0FPB0</accession>
<dbReference type="HOGENOM" id="CLU_097916_3_2_5"/>
<dbReference type="PROSITE" id="PS00794">
    <property type="entry name" value="HPPK"/>
    <property type="match status" value="1"/>
</dbReference>
<dbReference type="eggNOG" id="COG0801">
    <property type="taxonomic scope" value="Bacteria"/>
</dbReference>
<dbReference type="PANTHER" id="PTHR43071:SF1">
    <property type="entry name" value="2-AMINO-4-HYDROXY-6-HYDROXYMETHYLDIHYDROPTERIDINE PYROPHOSPHOKINASE"/>
    <property type="match status" value="1"/>
</dbReference>
<evidence type="ECO:0000256" key="2">
    <source>
        <dbReference type="ARBA" id="ARBA00005810"/>
    </source>
</evidence>
<dbReference type="PANTHER" id="PTHR43071">
    <property type="entry name" value="2-AMINO-4-HYDROXY-6-HYDROXYMETHYLDIHYDROPTERIDINE PYROPHOSPHOKINASE"/>
    <property type="match status" value="1"/>
</dbReference>
<name>Q0FPB0_SALBH</name>
<evidence type="ECO:0000256" key="11">
    <source>
        <dbReference type="ARBA" id="ARBA00029766"/>
    </source>
</evidence>
<evidence type="ECO:0000256" key="6">
    <source>
        <dbReference type="ARBA" id="ARBA00022741"/>
    </source>
</evidence>
<feature type="domain" description="7,8-dihydro-6-hydroxymethylpterin-pyrophosphokinase" evidence="13">
    <location>
        <begin position="94"/>
        <end position="105"/>
    </location>
</feature>